<proteinExistence type="predicted"/>
<evidence type="ECO:0000256" key="1">
    <source>
        <dbReference type="SAM" id="MobiDB-lite"/>
    </source>
</evidence>
<gene>
    <name evidence="2" type="ORF">MNBD_ACTINO02-2604</name>
</gene>
<accession>A0A3B0SB14</accession>
<evidence type="ECO:0000313" key="2">
    <source>
        <dbReference type="EMBL" id="VAV99951.1"/>
    </source>
</evidence>
<dbReference type="AlphaFoldDB" id="A0A3B0SB14"/>
<dbReference type="EMBL" id="UOEK01000176">
    <property type="protein sequence ID" value="VAV99951.1"/>
    <property type="molecule type" value="Genomic_DNA"/>
</dbReference>
<protein>
    <submittedName>
        <fullName evidence="2">Uncharacterized protein</fullName>
    </submittedName>
</protein>
<sequence length="44" mass="4719">MGLIILLTIAGWLANAWSGMFTKPKNPPDDAATLDVDHLPTGVR</sequence>
<feature type="region of interest" description="Disordered" evidence="1">
    <location>
        <begin position="24"/>
        <end position="44"/>
    </location>
</feature>
<organism evidence="2">
    <name type="scientific">hydrothermal vent metagenome</name>
    <dbReference type="NCBI Taxonomy" id="652676"/>
    <lineage>
        <taxon>unclassified sequences</taxon>
        <taxon>metagenomes</taxon>
        <taxon>ecological metagenomes</taxon>
    </lineage>
</organism>
<name>A0A3B0SB14_9ZZZZ</name>
<reference evidence="2" key="1">
    <citation type="submission" date="2018-06" db="EMBL/GenBank/DDBJ databases">
        <authorList>
            <person name="Zhirakovskaya E."/>
        </authorList>
    </citation>
    <scope>NUCLEOTIDE SEQUENCE</scope>
</reference>